<dbReference type="EMBL" id="JABWDY010027118">
    <property type="protein sequence ID" value="KAF5188161.1"/>
    <property type="molecule type" value="Genomic_DNA"/>
</dbReference>
<gene>
    <name evidence="2" type="ORF">FRX31_022252</name>
</gene>
<name>A0A7J6VTR1_THATH</name>
<evidence type="ECO:0000256" key="1">
    <source>
        <dbReference type="ARBA" id="ARBA00022737"/>
    </source>
</evidence>
<dbReference type="Proteomes" id="UP000554482">
    <property type="component" value="Unassembled WGS sequence"/>
</dbReference>
<dbReference type="GO" id="GO:0009451">
    <property type="term" value="P:RNA modification"/>
    <property type="evidence" value="ECO:0007669"/>
    <property type="project" value="InterPro"/>
</dbReference>
<proteinExistence type="predicted"/>
<dbReference type="OrthoDB" id="1744564at2759"/>
<keyword evidence="3" id="KW-1185">Reference proteome</keyword>
<accession>A0A7J6VTR1</accession>
<reference evidence="2 3" key="1">
    <citation type="submission" date="2020-06" db="EMBL/GenBank/DDBJ databases">
        <title>Transcriptomic and genomic resources for Thalictrum thalictroides and T. hernandezii: Facilitating candidate gene discovery in an emerging model plant lineage.</title>
        <authorList>
            <person name="Arias T."/>
            <person name="Riano-Pachon D.M."/>
            <person name="Di Stilio V.S."/>
        </authorList>
    </citation>
    <scope>NUCLEOTIDE SEQUENCE [LARGE SCALE GENOMIC DNA]</scope>
    <source>
        <strain evidence="3">cv. WT478/WT964</strain>
        <tissue evidence="2">Leaves</tissue>
    </source>
</reference>
<keyword evidence="1" id="KW-0677">Repeat</keyword>
<evidence type="ECO:0000313" key="2">
    <source>
        <dbReference type="EMBL" id="KAF5188161.1"/>
    </source>
</evidence>
<dbReference type="InterPro" id="IPR002885">
    <property type="entry name" value="PPR_rpt"/>
</dbReference>
<comment type="caution">
    <text evidence="2">The sequence shown here is derived from an EMBL/GenBank/DDBJ whole genome shotgun (WGS) entry which is preliminary data.</text>
</comment>
<dbReference type="Pfam" id="PF01535">
    <property type="entry name" value="PPR"/>
    <property type="match status" value="1"/>
</dbReference>
<dbReference type="PANTHER" id="PTHR47926">
    <property type="entry name" value="PENTATRICOPEPTIDE REPEAT-CONTAINING PROTEIN"/>
    <property type="match status" value="1"/>
</dbReference>
<dbReference type="GO" id="GO:0003723">
    <property type="term" value="F:RNA binding"/>
    <property type="evidence" value="ECO:0007669"/>
    <property type="project" value="InterPro"/>
</dbReference>
<sequence length="230" mass="25457">MLQSSHTPNTFTFPFTLKSCAFLSLPITGSQLHSHVIQTGCQHDPYVHSSLISVYSKCSLIYNARKMFDESSESVKRLGVCYNVLLASYVLNSLQFDAMLLFRQICVNGVAYIGVTMLGLIPACTFPQHVLFGFSLHGCIVKCGLGQEPNVGNCLLTMYVRYGSIDFAFGFLRVNESSERNHVVQCTAAVRLLTERSKSLILEVDRLLIELGPLEDNVAFNFVNALKGVS</sequence>
<dbReference type="PANTHER" id="PTHR47926:SF359">
    <property type="entry name" value="PENTACOTRIPEPTIDE-REPEAT REGION OF PRORP DOMAIN-CONTAINING PROTEIN"/>
    <property type="match status" value="1"/>
</dbReference>
<protein>
    <submittedName>
        <fullName evidence="2">Pentatricopeptide repeat-containing protein</fullName>
    </submittedName>
</protein>
<dbReference type="InterPro" id="IPR011990">
    <property type="entry name" value="TPR-like_helical_dom_sf"/>
</dbReference>
<dbReference type="AlphaFoldDB" id="A0A7J6VTR1"/>
<dbReference type="Gene3D" id="1.25.40.10">
    <property type="entry name" value="Tetratricopeptide repeat domain"/>
    <property type="match status" value="1"/>
</dbReference>
<evidence type="ECO:0000313" key="3">
    <source>
        <dbReference type="Proteomes" id="UP000554482"/>
    </source>
</evidence>
<dbReference type="InterPro" id="IPR046960">
    <property type="entry name" value="PPR_At4g14850-like_plant"/>
</dbReference>
<organism evidence="2 3">
    <name type="scientific">Thalictrum thalictroides</name>
    <name type="common">Rue-anemone</name>
    <name type="synonym">Anemone thalictroides</name>
    <dbReference type="NCBI Taxonomy" id="46969"/>
    <lineage>
        <taxon>Eukaryota</taxon>
        <taxon>Viridiplantae</taxon>
        <taxon>Streptophyta</taxon>
        <taxon>Embryophyta</taxon>
        <taxon>Tracheophyta</taxon>
        <taxon>Spermatophyta</taxon>
        <taxon>Magnoliopsida</taxon>
        <taxon>Ranunculales</taxon>
        <taxon>Ranunculaceae</taxon>
        <taxon>Thalictroideae</taxon>
        <taxon>Thalictrum</taxon>
    </lineage>
</organism>